<keyword evidence="2" id="KW-1185">Reference proteome</keyword>
<dbReference type="Proteomes" id="UP000001542">
    <property type="component" value="Unassembled WGS sequence"/>
</dbReference>
<organism evidence="1 2">
    <name type="scientific">Trichomonas vaginalis (strain ATCC PRA-98 / G3)</name>
    <dbReference type="NCBI Taxonomy" id="412133"/>
    <lineage>
        <taxon>Eukaryota</taxon>
        <taxon>Metamonada</taxon>
        <taxon>Parabasalia</taxon>
        <taxon>Trichomonadida</taxon>
        <taxon>Trichomonadidae</taxon>
        <taxon>Trichomonas</taxon>
    </lineage>
</organism>
<protein>
    <submittedName>
        <fullName evidence="1">Uncharacterized protein</fullName>
    </submittedName>
</protein>
<dbReference type="InParanoid" id="A2EPN7"/>
<dbReference type="VEuPathDB" id="TrichDB:TVAGG3_0603330"/>
<evidence type="ECO:0000313" key="1">
    <source>
        <dbReference type="EMBL" id="EAY05380.1"/>
    </source>
</evidence>
<dbReference type="RefSeq" id="XP_001317603.1">
    <property type="nucleotide sequence ID" value="XM_001317568.1"/>
</dbReference>
<reference evidence="1" key="1">
    <citation type="submission" date="2006-10" db="EMBL/GenBank/DDBJ databases">
        <authorList>
            <person name="Amadeo P."/>
            <person name="Zhao Q."/>
            <person name="Wortman J."/>
            <person name="Fraser-Liggett C."/>
            <person name="Carlton J."/>
        </authorList>
    </citation>
    <scope>NUCLEOTIDE SEQUENCE</scope>
    <source>
        <strain evidence="1">G3</strain>
    </source>
</reference>
<dbReference type="SMR" id="A2EPN7"/>
<name>A2EPN7_TRIV3</name>
<dbReference type="InterPro" id="IPR016024">
    <property type="entry name" value="ARM-type_fold"/>
</dbReference>
<accession>A2EPN7</accession>
<dbReference type="KEGG" id="tva:4763246"/>
<evidence type="ECO:0000313" key="2">
    <source>
        <dbReference type="Proteomes" id="UP000001542"/>
    </source>
</evidence>
<gene>
    <name evidence="1" type="ORF">TVAG_131140</name>
</gene>
<sequence>MNTPVENLQEITDLISMLTKYIDSDAESLLEDEITLFNEQFFEKAFICLSFPDEGIAGKTLKLLYNMTVYLSSFKEIFRYVDQQFIDLAFDIPNRFPRLIIPSLTFIYNLFFVSYEIFALSLNRMVDLIEMTKNVNDKATYNSSVEYMYILIKDFHNAVEFPENFLYDYLLWATLNGVNMMRVYSTVQIVLEIYHDGIEVFVHDSALIGQILVTLADASQQSAFIPAITILIWLIEKTDYMTTSIIIDVVNHLDELLHDSGEATVKAWELMEIISQRSQFLSNELLETNFVQNVLDVFMFESSVRADAKIKAVRALINFILVLSDEQLNFLPMDSILELFEEVETDSIIPDDLLNQVKIKLTRQN</sequence>
<proteinExistence type="predicted"/>
<dbReference type="VEuPathDB" id="TrichDB:TVAG_131140"/>
<dbReference type="AlphaFoldDB" id="A2EPN7"/>
<dbReference type="SUPFAM" id="SSF48371">
    <property type="entry name" value="ARM repeat"/>
    <property type="match status" value="1"/>
</dbReference>
<dbReference type="EMBL" id="DS113450">
    <property type="protein sequence ID" value="EAY05380.1"/>
    <property type="molecule type" value="Genomic_DNA"/>
</dbReference>
<reference evidence="1" key="2">
    <citation type="journal article" date="2007" name="Science">
        <title>Draft genome sequence of the sexually transmitted pathogen Trichomonas vaginalis.</title>
        <authorList>
            <person name="Carlton J.M."/>
            <person name="Hirt R.P."/>
            <person name="Silva J.C."/>
            <person name="Delcher A.L."/>
            <person name="Schatz M."/>
            <person name="Zhao Q."/>
            <person name="Wortman J.R."/>
            <person name="Bidwell S.L."/>
            <person name="Alsmark U.C.M."/>
            <person name="Besteiro S."/>
            <person name="Sicheritz-Ponten T."/>
            <person name="Noel C.J."/>
            <person name="Dacks J.B."/>
            <person name="Foster P.G."/>
            <person name="Simillion C."/>
            <person name="Van de Peer Y."/>
            <person name="Miranda-Saavedra D."/>
            <person name="Barton G.J."/>
            <person name="Westrop G.D."/>
            <person name="Mueller S."/>
            <person name="Dessi D."/>
            <person name="Fiori P.L."/>
            <person name="Ren Q."/>
            <person name="Paulsen I."/>
            <person name="Zhang H."/>
            <person name="Bastida-Corcuera F.D."/>
            <person name="Simoes-Barbosa A."/>
            <person name="Brown M.T."/>
            <person name="Hayes R.D."/>
            <person name="Mukherjee M."/>
            <person name="Okumura C.Y."/>
            <person name="Schneider R."/>
            <person name="Smith A.J."/>
            <person name="Vanacova S."/>
            <person name="Villalvazo M."/>
            <person name="Haas B.J."/>
            <person name="Pertea M."/>
            <person name="Feldblyum T.V."/>
            <person name="Utterback T.R."/>
            <person name="Shu C.L."/>
            <person name="Osoegawa K."/>
            <person name="de Jong P.J."/>
            <person name="Hrdy I."/>
            <person name="Horvathova L."/>
            <person name="Zubacova Z."/>
            <person name="Dolezal P."/>
            <person name="Malik S.B."/>
            <person name="Logsdon J.M. Jr."/>
            <person name="Henze K."/>
            <person name="Gupta A."/>
            <person name="Wang C.C."/>
            <person name="Dunne R.L."/>
            <person name="Upcroft J.A."/>
            <person name="Upcroft P."/>
            <person name="White O."/>
            <person name="Salzberg S.L."/>
            <person name="Tang P."/>
            <person name="Chiu C.-H."/>
            <person name="Lee Y.-S."/>
            <person name="Embley T.M."/>
            <person name="Coombs G.H."/>
            <person name="Mottram J.C."/>
            <person name="Tachezy J."/>
            <person name="Fraser-Liggett C.M."/>
            <person name="Johnson P.J."/>
        </authorList>
    </citation>
    <scope>NUCLEOTIDE SEQUENCE [LARGE SCALE GENOMIC DNA]</scope>
    <source>
        <strain evidence="1">G3</strain>
    </source>
</reference>